<feature type="domain" description="Glycine zipper-like" evidence="2">
    <location>
        <begin position="30"/>
        <end position="69"/>
    </location>
</feature>
<sequence>MLVGSAHAGRRNVMAAGRCRAARECYSALMKKGTSLAVGIAIGAAIGVALDNIAMGIGIGVALGIAMGLESRD</sequence>
<accession>A9ISG6</accession>
<dbReference type="STRING" id="94624.Bpet2957"/>
<proteinExistence type="predicted"/>
<feature type="transmembrane region" description="Helical" evidence="1">
    <location>
        <begin position="36"/>
        <end position="69"/>
    </location>
</feature>
<keyword evidence="1" id="KW-1133">Transmembrane helix</keyword>
<keyword evidence="1" id="KW-0472">Membrane</keyword>
<evidence type="ECO:0000313" key="4">
    <source>
        <dbReference type="Proteomes" id="UP000001225"/>
    </source>
</evidence>
<dbReference type="InterPro" id="IPR058598">
    <property type="entry name" value="Gly_zipper-like_dom"/>
</dbReference>
<dbReference type="AlphaFoldDB" id="A9ISG6"/>
<protein>
    <recommendedName>
        <fullName evidence="2">Glycine zipper-like domain-containing protein</fullName>
    </recommendedName>
</protein>
<name>A9ISG6_BORPD</name>
<dbReference type="EMBL" id="AM902716">
    <property type="protein sequence ID" value="CAP43299.1"/>
    <property type="molecule type" value="Genomic_DNA"/>
</dbReference>
<keyword evidence="1" id="KW-0812">Transmembrane</keyword>
<keyword evidence="4" id="KW-1185">Reference proteome</keyword>
<dbReference type="Proteomes" id="UP000001225">
    <property type="component" value="Chromosome"/>
</dbReference>
<reference evidence="3 4" key="1">
    <citation type="journal article" date="2008" name="BMC Genomics">
        <title>The missing link: Bordetella petrii is endowed with both the metabolic versatility of environmental bacteria and virulence traits of pathogenic Bordetellae.</title>
        <authorList>
            <person name="Gross R."/>
            <person name="Guzman C.A."/>
            <person name="Sebaihia M."/>
            <person name="Martins Dos Santos V.A."/>
            <person name="Pieper D.H."/>
            <person name="Koebnik R."/>
            <person name="Lechner M."/>
            <person name="Bartels D."/>
            <person name="Buhrmester J."/>
            <person name="Choudhuri J.V."/>
            <person name="Ebensen T."/>
            <person name="Gaigalat L."/>
            <person name="Herrmann S."/>
            <person name="Khachane A.N."/>
            <person name="Larisch C."/>
            <person name="Link S."/>
            <person name="Linke B."/>
            <person name="Meyer F."/>
            <person name="Mormann S."/>
            <person name="Nakunst D."/>
            <person name="Rueckert C."/>
            <person name="Schneiker-Bekel S."/>
            <person name="Schulze K."/>
            <person name="Vorhoelter F.J."/>
            <person name="Yevsa T."/>
            <person name="Engle J.T."/>
            <person name="Goldman W.E."/>
            <person name="Puehler A."/>
            <person name="Goebel U.B."/>
            <person name="Goesmann A."/>
            <person name="Bloecker H."/>
            <person name="Kaiser O."/>
            <person name="Martinez-Arias R."/>
        </authorList>
    </citation>
    <scope>NUCLEOTIDE SEQUENCE [LARGE SCALE GENOMIC DNA]</scope>
    <source>
        <strain evidence="4">ATCC BAA-461 / DSM 12804 / CCUG 43448 / CIP 107267 / Se-1111R</strain>
    </source>
</reference>
<evidence type="ECO:0000259" key="2">
    <source>
        <dbReference type="Pfam" id="PF26273"/>
    </source>
</evidence>
<organism evidence="3 4">
    <name type="scientific">Bordetella petrii (strain ATCC BAA-461 / DSM 12804 / CCUG 43448 / CIP 107267 / Se-1111R)</name>
    <dbReference type="NCBI Taxonomy" id="340100"/>
    <lineage>
        <taxon>Bacteria</taxon>
        <taxon>Pseudomonadati</taxon>
        <taxon>Pseudomonadota</taxon>
        <taxon>Betaproteobacteria</taxon>
        <taxon>Burkholderiales</taxon>
        <taxon>Alcaligenaceae</taxon>
        <taxon>Bordetella</taxon>
    </lineage>
</organism>
<dbReference type="Pfam" id="PF26273">
    <property type="entry name" value="Gly_zipper"/>
    <property type="match status" value="1"/>
</dbReference>
<dbReference type="KEGG" id="bpt:Bpet2957"/>
<evidence type="ECO:0000313" key="3">
    <source>
        <dbReference type="EMBL" id="CAP43299.1"/>
    </source>
</evidence>
<evidence type="ECO:0000256" key="1">
    <source>
        <dbReference type="SAM" id="Phobius"/>
    </source>
</evidence>
<gene>
    <name evidence="3" type="ordered locus">Bpet2957</name>
</gene>